<dbReference type="GO" id="GO:0004720">
    <property type="term" value="F:protein-lysine 6-oxidase activity"/>
    <property type="evidence" value="ECO:0007669"/>
    <property type="project" value="TreeGrafter"/>
</dbReference>
<dbReference type="PROSITE" id="PS50287">
    <property type="entry name" value="SRCR_2"/>
    <property type="match status" value="6"/>
</dbReference>
<dbReference type="Gene3D" id="2.60.40.10">
    <property type="entry name" value="Immunoglobulins"/>
    <property type="match status" value="4"/>
</dbReference>
<dbReference type="InterPro" id="IPR013783">
    <property type="entry name" value="Ig-like_fold"/>
</dbReference>
<evidence type="ECO:0000256" key="5">
    <source>
        <dbReference type="ARBA" id="ARBA00023180"/>
    </source>
</evidence>
<keyword evidence="2 10" id="KW-0732">Signal</keyword>
<evidence type="ECO:0000256" key="1">
    <source>
        <dbReference type="ARBA" id="ARBA00022536"/>
    </source>
</evidence>
<dbReference type="InterPro" id="IPR013106">
    <property type="entry name" value="Ig_V-set"/>
</dbReference>
<keyword evidence="3" id="KW-0677">Repeat</keyword>
<dbReference type="Pfam" id="PF07679">
    <property type="entry name" value="I-set"/>
    <property type="match status" value="3"/>
</dbReference>
<dbReference type="Gene3D" id="3.10.250.10">
    <property type="entry name" value="SRCR-like domain"/>
    <property type="match status" value="6"/>
</dbReference>
<feature type="disulfide bond" evidence="7">
    <location>
        <begin position="412"/>
        <end position="422"/>
    </location>
</feature>
<dbReference type="PANTHER" id="PTHR45817:SF6">
    <property type="entry name" value="PROTEIN-LYSINE 6-OXIDASE"/>
    <property type="match status" value="1"/>
</dbReference>
<feature type="domain" description="SRCR" evidence="11">
    <location>
        <begin position="119"/>
        <end position="223"/>
    </location>
</feature>
<evidence type="ECO:0000259" key="11">
    <source>
        <dbReference type="PROSITE" id="PS50287"/>
    </source>
</evidence>
<dbReference type="InterPro" id="IPR001190">
    <property type="entry name" value="SRCR"/>
</dbReference>
<evidence type="ECO:0000256" key="3">
    <source>
        <dbReference type="ARBA" id="ARBA00022737"/>
    </source>
</evidence>
<dbReference type="InterPro" id="IPR013098">
    <property type="entry name" value="Ig_I-set"/>
</dbReference>
<feature type="compositionally biased region" description="Basic and acidic residues" evidence="8">
    <location>
        <begin position="1503"/>
        <end position="1512"/>
    </location>
</feature>
<feature type="disulfide bond" evidence="7">
    <location>
        <begin position="1403"/>
        <end position="1413"/>
    </location>
</feature>
<dbReference type="InterPro" id="IPR000742">
    <property type="entry name" value="EGF"/>
</dbReference>
<feature type="disulfide bond" evidence="7">
    <location>
        <begin position="918"/>
        <end position="979"/>
    </location>
</feature>
<proteinExistence type="predicted"/>
<reference evidence="14" key="1">
    <citation type="submission" date="2025-08" db="UniProtKB">
        <authorList>
            <consortium name="RefSeq"/>
        </authorList>
    </citation>
    <scope>IDENTIFICATION</scope>
</reference>
<feature type="domain" description="SRCR" evidence="11">
    <location>
        <begin position="658"/>
        <end position="761"/>
    </location>
</feature>
<dbReference type="InterPro" id="IPR050912">
    <property type="entry name" value="LOX-like_protein"/>
</dbReference>
<accession>A0A8B7ZXN2</accession>
<feature type="signal peptide" evidence="10">
    <location>
        <begin position="1"/>
        <end position="30"/>
    </location>
</feature>
<feature type="disulfide bond" evidence="7">
    <location>
        <begin position="905"/>
        <end position="969"/>
    </location>
</feature>
<keyword evidence="6" id="KW-0393">Immunoglobulin domain</keyword>
<dbReference type="SMART" id="SM00409">
    <property type="entry name" value="IG"/>
    <property type="match status" value="4"/>
</dbReference>
<feature type="compositionally biased region" description="Polar residues" evidence="8">
    <location>
        <begin position="1513"/>
        <end position="1522"/>
    </location>
</feature>
<feature type="chain" id="PRO_5034159504" evidence="10">
    <location>
        <begin position="31"/>
        <end position="1965"/>
    </location>
</feature>
<evidence type="ECO:0000256" key="8">
    <source>
        <dbReference type="SAM" id="MobiDB-lite"/>
    </source>
</evidence>
<evidence type="ECO:0000313" key="14">
    <source>
        <dbReference type="RefSeq" id="XP_022109510.1"/>
    </source>
</evidence>
<keyword evidence="4 7" id="KW-1015">Disulfide bond</keyword>
<feature type="domain" description="SRCR" evidence="11">
    <location>
        <begin position="343"/>
        <end position="443"/>
    </location>
</feature>
<dbReference type="InterPro" id="IPR007110">
    <property type="entry name" value="Ig-like_dom"/>
</dbReference>
<feature type="domain" description="SRCR" evidence="11">
    <location>
        <begin position="1333"/>
        <end position="1439"/>
    </location>
</feature>
<feature type="region of interest" description="Disordered" evidence="8">
    <location>
        <begin position="1503"/>
        <end position="1528"/>
    </location>
</feature>
<dbReference type="FunFam" id="2.60.40.10:FF:001223">
    <property type="entry name" value="Sidekick cell adhesion molecule 1"/>
    <property type="match status" value="1"/>
</dbReference>
<keyword evidence="1" id="KW-0245">EGF-like domain</keyword>
<dbReference type="GO" id="GO:0030199">
    <property type="term" value="P:collagen fibril organization"/>
    <property type="evidence" value="ECO:0007669"/>
    <property type="project" value="TreeGrafter"/>
</dbReference>
<dbReference type="CDD" id="cd00064">
    <property type="entry name" value="FU"/>
    <property type="match status" value="7"/>
</dbReference>
<comment type="caution">
    <text evidence="7">Lacks conserved residue(s) required for the propagation of feature annotation.</text>
</comment>
<evidence type="ECO:0000256" key="7">
    <source>
        <dbReference type="PROSITE-ProRule" id="PRU00196"/>
    </source>
</evidence>
<sequence>MDRLITVSKRSSLMALVHIFLISFATLSRGADVASQCVAGTYMKSSYPEEGHRCVSDCGPGLYGDDSSKSCQPCAAFCYTCEVAPDNCTSCSNPRFLRGNRCVMDCGNMFSRGPARTRLRLRGGSDAFEGRVEILHEGVWGSICDDSWDIHDAQVVCSELQLGNAVEALSVANRSFDGASSRMPIHLDDLECLGTESKLEFCPNLQWGRHNCAHYEDAAVRCSGPDVSRLCVASCGDGYYRVPGTNRCELCSPDCLTCTDHAEHCLSCEAPRFLTEGRCVLNCGTGRHGNTLSRTCESCHDNCNNCFDGPINSVCSSCKDHLYLDGGICVESCDPKLSKNLAIRLVGGVTAYEGRVEVYIDGEWGTVCDDEWDINDALVVCRELGYGSATAAVSAPGYGRGTGPVVLNHVRCDGSEAELVHCPQSQWRDNQCRHTEDAGVRCEGASGTATNWGSLVSTLTHPGATGRCVDSCGLGYYLPASSNYDCATCSSECLSCAIAADQCTSCKPSKFLKGSACVDSCGPGDYGNTATNRCELCDVSACRTCQDGTRNNICETCHSGKVLKGTSCVQSCGPDMYSQAGVCQTECDHGYYGNPASYICQTCSMQCLTCGFNEEFSIVCTTCRAPKILNNGECVDTCPSSTLLAPADPSKVPNADQIRLVGGRDQLEGRLEVFHDGQWGTVCNDLWSLSASNLVCRQLNLGRAESVLIVRSRSLIPPGQGIIWLDNVYCRGLESNLDECRHNPWGQNNCNHGKDVALRCTGPGIRECVTTCPRGYFPNPLTGQCVPCSQGCLRCENQPTYHCLECQPGSLLQDDQCVDECSAGFHPDGSSTSCSPCNDLCATCATRDDYCTSCKGELILEGHTCVPQCNGYILVPTDKIRLVGGSSPLEGRVEVLYQGQYGTICDDQWGLQDATVVCAQLGLGRAIRATEEASHGQGTGEIVLDNVECKGDEESLLSCDHAGLGVHNCQHDEDAGVVCSGPMTSNICIQKSDCSDGYFVFADGLRCGRCSFSCATCADSADNCLSCPSDRYLSRDNQCVETCPQGFYGDSNKTCQPCSGNCLDCSGSADQCTSCASALYLQSGACVEACDSNMFTKKGPSDIRLVGGNNHFAGRVEVMFNGAWGTVCDDDFDTNDANVICRQLQMGYAIQAYSGAHFGEGSGQVVLDELRCNGDEESLGACAGNRLGSDTVDCQHYEDAGVQCSGPGSALHCIEDCGHGYYATEDRVCELCSSLCHTCEGNASNCVSCREPMFLMDNVCVKACPAGQYGNSASRQCQACTDECQECFDGEAGDVCKYCKPGYFLDGSSCVGECRQAAILESILPREASSPAVRLAGGTETEGRVEIFYQGKWGTVCADEWDLVDGEVVCQQLGLGHVVDVMDSRFYGGVSLGTPIWMDSVDCKGWEFALSQCSQEGWGVGRCESGIAMPNGDAAVRCDGSTSPRRPKNVCRVIKNSPCMPDSCGADVTCVDLDGGRSVCMECPEGQIGTGTECTMVASVPPEFKRTPEDRNSSIGTPSSLSCRAKDGSAPTVTAQNWLKDGEPLPQAELDSGRIVGLNFGSLYFTTTHREDTGNYTCVIRNSQGSSSASALLTIEEPPQIMQKMDDTVAIGDSAVLACNVVGLPASTLHWSYQGKAISGDRFTSFDGNGSLVIANVTSQDEGDYQCLAENKMGTTHTTVGLTVHEPPEFIVKPTDVYEVNQGESFSMQCQAQGKPVPRILWKKDGNELPHVANRFTIMPTGDLKLTNVDTSDMGVYYCIATNPVLALSLSTQVLVRGPPVFKITPSNLTLSTGETVVLQCEVMGAQNPVVTWQKDGQGIKSGDHYKVREEGLQIKSVTEADSGKYSCIGSNAEGSVESTAYVSVNAPVYGKQQTVGIMWVFIVVIVILVLVIVVIVGVVLRRRYQQQALFNHSRLNRSPKKSGGALGVKFTERSNGSYVEIEKQKAKEEREMQTRGIIEDVDIV</sequence>
<keyword evidence="9" id="KW-0472">Membrane</keyword>
<dbReference type="PROSITE" id="PS00420">
    <property type="entry name" value="SRCR_1"/>
    <property type="match status" value="2"/>
</dbReference>
<feature type="transmembrane region" description="Helical" evidence="9">
    <location>
        <begin position="1878"/>
        <end position="1901"/>
    </location>
</feature>
<dbReference type="InterPro" id="IPR003599">
    <property type="entry name" value="Ig_sub"/>
</dbReference>
<dbReference type="SMART" id="SM00406">
    <property type="entry name" value="IGv"/>
    <property type="match status" value="3"/>
</dbReference>
<dbReference type="GeneID" id="110989440"/>
<feature type="domain" description="Ig-like" evidence="12">
    <location>
        <begin position="1780"/>
        <end position="1864"/>
    </location>
</feature>
<feature type="domain" description="SRCR" evidence="11">
    <location>
        <begin position="880"/>
        <end position="980"/>
    </location>
</feature>
<dbReference type="SUPFAM" id="SSF56487">
    <property type="entry name" value="SRCR-like"/>
    <property type="match status" value="6"/>
</dbReference>
<dbReference type="SUPFAM" id="SSF48726">
    <property type="entry name" value="Immunoglobulin"/>
    <property type="match status" value="4"/>
</dbReference>
<dbReference type="PRINTS" id="PR00258">
    <property type="entry name" value="SPERACTRCPTR"/>
</dbReference>
<dbReference type="PANTHER" id="PTHR45817">
    <property type="entry name" value="LYSYL OXIDASE-LIKE-RELATED"/>
    <property type="match status" value="1"/>
</dbReference>
<dbReference type="Pfam" id="PF13927">
    <property type="entry name" value="Ig_3"/>
    <property type="match status" value="1"/>
</dbReference>
<feature type="domain" description="Ig-like" evidence="12">
    <location>
        <begin position="1599"/>
        <end position="1683"/>
    </location>
</feature>
<feature type="disulfide bond" evidence="7">
    <location>
        <begin position="192"/>
        <end position="202"/>
    </location>
</feature>
<keyword evidence="9" id="KW-0812">Transmembrane</keyword>
<dbReference type="InterPro" id="IPR036772">
    <property type="entry name" value="SRCR-like_dom_sf"/>
</dbReference>
<protein>
    <submittedName>
        <fullName evidence="14">Deleted in malignant brain tumors 1 protein-like isoform X1</fullName>
    </submittedName>
</protein>
<dbReference type="FunFam" id="2.60.40.10:FF:000032">
    <property type="entry name" value="palladin isoform X1"/>
    <property type="match status" value="2"/>
</dbReference>
<dbReference type="SMART" id="SM00408">
    <property type="entry name" value="IGc2"/>
    <property type="match status" value="4"/>
</dbReference>
<dbReference type="InterPro" id="IPR036179">
    <property type="entry name" value="Ig-like_dom_sf"/>
</dbReference>
<dbReference type="Gene3D" id="2.10.220.10">
    <property type="entry name" value="Hormone Receptor, Insulin-like Growth Factor Receptor 1, Chain A, domain 2"/>
    <property type="match status" value="7"/>
</dbReference>
<dbReference type="SMART" id="SM00261">
    <property type="entry name" value="FU"/>
    <property type="match status" value="13"/>
</dbReference>
<evidence type="ECO:0000256" key="2">
    <source>
        <dbReference type="ARBA" id="ARBA00022729"/>
    </source>
</evidence>
<dbReference type="SMART" id="SM00202">
    <property type="entry name" value="SR"/>
    <property type="match status" value="6"/>
</dbReference>
<dbReference type="InterPro" id="IPR009030">
    <property type="entry name" value="Growth_fac_rcpt_cys_sf"/>
</dbReference>
<feature type="domain" description="SRCR" evidence="11">
    <location>
        <begin position="1103"/>
        <end position="1205"/>
    </location>
</feature>
<evidence type="ECO:0000256" key="10">
    <source>
        <dbReference type="SAM" id="SignalP"/>
    </source>
</evidence>
<gene>
    <name evidence="14" type="primary">LOC110989440</name>
</gene>
<feature type="disulfide bond" evidence="7">
    <location>
        <begin position="949"/>
        <end position="959"/>
    </location>
</feature>
<keyword evidence="9" id="KW-1133">Transmembrane helix</keyword>
<feature type="disulfide bond" evidence="7">
    <location>
        <begin position="1172"/>
        <end position="1182"/>
    </location>
</feature>
<evidence type="ECO:0000256" key="9">
    <source>
        <dbReference type="SAM" id="Phobius"/>
    </source>
</evidence>
<evidence type="ECO:0000259" key="12">
    <source>
        <dbReference type="PROSITE" id="PS50835"/>
    </source>
</evidence>
<dbReference type="Pfam" id="PF00530">
    <property type="entry name" value="SRCR"/>
    <property type="match status" value="6"/>
</dbReference>
<dbReference type="InterPro" id="IPR003598">
    <property type="entry name" value="Ig_sub2"/>
</dbReference>
<dbReference type="GO" id="GO:0030154">
    <property type="term" value="P:cell differentiation"/>
    <property type="evidence" value="ECO:0007669"/>
    <property type="project" value="UniProtKB-ARBA"/>
</dbReference>
<name>A0A8B7ZXN2_ACAPL</name>
<dbReference type="GO" id="GO:0016020">
    <property type="term" value="C:membrane"/>
    <property type="evidence" value="ECO:0007669"/>
    <property type="project" value="InterPro"/>
</dbReference>
<keyword evidence="13" id="KW-1185">Reference proteome</keyword>
<dbReference type="SMART" id="SM00181">
    <property type="entry name" value="EGF"/>
    <property type="match status" value="6"/>
</dbReference>
<feature type="domain" description="Ig-like" evidence="12">
    <location>
        <begin position="1502"/>
        <end position="1594"/>
    </location>
</feature>
<feature type="domain" description="Ig-like" evidence="12">
    <location>
        <begin position="1688"/>
        <end position="1771"/>
    </location>
</feature>
<dbReference type="InterPro" id="IPR006212">
    <property type="entry name" value="Furin_repeat"/>
</dbReference>
<dbReference type="SUPFAM" id="SSF57184">
    <property type="entry name" value="Growth factor receptor domain"/>
    <property type="match status" value="7"/>
</dbReference>
<dbReference type="InterPro" id="IPR002049">
    <property type="entry name" value="LE_dom"/>
</dbReference>
<keyword evidence="5" id="KW-0325">Glycoprotein</keyword>
<feature type="disulfide bond" evidence="7">
    <location>
        <begin position="381"/>
        <end position="442"/>
    </location>
</feature>
<dbReference type="Proteomes" id="UP000694845">
    <property type="component" value="Unplaced"/>
</dbReference>
<dbReference type="GO" id="GO:0005615">
    <property type="term" value="C:extracellular space"/>
    <property type="evidence" value="ECO:0007669"/>
    <property type="project" value="TreeGrafter"/>
</dbReference>
<dbReference type="PROSITE" id="PS01248">
    <property type="entry name" value="EGF_LAM_1"/>
    <property type="match status" value="1"/>
</dbReference>
<evidence type="ECO:0000313" key="13">
    <source>
        <dbReference type="Proteomes" id="UP000694845"/>
    </source>
</evidence>
<feature type="disulfide bond" evidence="7">
    <location>
        <begin position="730"/>
        <end position="740"/>
    </location>
</feature>
<dbReference type="FunFam" id="3.10.250.10:FF:000006">
    <property type="entry name" value="neurotrypsin isoform X2"/>
    <property type="match status" value="4"/>
</dbReference>
<feature type="disulfide bond" evidence="7">
    <location>
        <begin position="368"/>
        <end position="432"/>
    </location>
</feature>
<dbReference type="OrthoDB" id="536948at2759"/>
<dbReference type="FunFam" id="3.10.250.10:FF:000001">
    <property type="entry name" value="Lysyl oxidase 4 isoform X1"/>
    <property type="match status" value="2"/>
</dbReference>
<dbReference type="PROSITE" id="PS50835">
    <property type="entry name" value="IG_LIKE"/>
    <property type="match status" value="4"/>
</dbReference>
<evidence type="ECO:0000256" key="6">
    <source>
        <dbReference type="ARBA" id="ARBA00023319"/>
    </source>
</evidence>
<organism evidence="13 14">
    <name type="scientific">Acanthaster planci</name>
    <name type="common">Crown-of-thorns starfish</name>
    <dbReference type="NCBI Taxonomy" id="133434"/>
    <lineage>
        <taxon>Eukaryota</taxon>
        <taxon>Metazoa</taxon>
        <taxon>Echinodermata</taxon>
        <taxon>Eleutherozoa</taxon>
        <taxon>Asterozoa</taxon>
        <taxon>Asteroidea</taxon>
        <taxon>Valvatacea</taxon>
        <taxon>Valvatida</taxon>
        <taxon>Acanthasteridae</taxon>
        <taxon>Acanthaster</taxon>
    </lineage>
</organism>
<dbReference type="KEGG" id="aplc:110989440"/>
<evidence type="ECO:0000256" key="4">
    <source>
        <dbReference type="ARBA" id="ARBA00023157"/>
    </source>
</evidence>
<dbReference type="RefSeq" id="XP_022109510.1">
    <property type="nucleotide sequence ID" value="XM_022253818.1"/>
</dbReference>
<dbReference type="OMA" id="ICADECE"/>